<dbReference type="EMBL" id="CAJPVI010000026">
    <property type="protein sequence ID" value="CAG2152336.1"/>
    <property type="molecule type" value="Genomic_DNA"/>
</dbReference>
<accession>A0ABM8TKS4</accession>
<evidence type="ECO:0000256" key="3">
    <source>
        <dbReference type="SAM" id="Phobius"/>
    </source>
</evidence>
<sequence length="389" mass="42972">MQTNDNTSQSNSTSKSRPGEVHWVVKMNHRNRTASWWIVFLILALQFHATGRDTTAWVLMSLQFLVYPHVVYLVARHARAPLETEINNLRLDDFCFGLWTAWLGFPLWITYLLVICGGINLAAFRGFRGALEAVALSAAGAAVSVAWFGLKFEPDTTMPVTALSMACLTVYLLLFARGAYFRALSLSETRHKLKLSEQALQGQLEAVHALQAQLTEQANRDPLTGLYNRRYLNDSLRREFGPGARTDQSVAVLLVDIDHFKQINDRDGHSAGDQVLKQVATLLQQQARANDVVCRYGGEEFLVLLPGLEVDAALSRAERYRQTVSVPGTVIAMDGAVVTLSIGVAGTTDKAVNPEHLIDRADKALYLAKSNGRNRSVLFAETDANVSVT</sequence>
<feature type="domain" description="GGDEF" evidence="4">
    <location>
        <begin position="248"/>
        <end position="381"/>
    </location>
</feature>
<dbReference type="CDD" id="cd01949">
    <property type="entry name" value="GGDEF"/>
    <property type="match status" value="1"/>
</dbReference>
<dbReference type="Pfam" id="PF00990">
    <property type="entry name" value="GGDEF"/>
    <property type="match status" value="1"/>
</dbReference>
<keyword evidence="6" id="KW-1185">Reference proteome</keyword>
<evidence type="ECO:0000313" key="6">
    <source>
        <dbReference type="Proteomes" id="UP000672657"/>
    </source>
</evidence>
<evidence type="ECO:0000313" key="5">
    <source>
        <dbReference type="EMBL" id="CAG2152336.1"/>
    </source>
</evidence>
<keyword evidence="3" id="KW-0812">Transmembrane</keyword>
<keyword evidence="5" id="KW-0808">Transferase</keyword>
<dbReference type="PANTHER" id="PTHR45138:SF9">
    <property type="entry name" value="DIGUANYLATE CYCLASE DGCM-RELATED"/>
    <property type="match status" value="1"/>
</dbReference>
<dbReference type="InterPro" id="IPR007894">
    <property type="entry name" value="MASE2"/>
</dbReference>
<comment type="catalytic activity">
    <reaction evidence="2">
        <text>2 GTP = 3',3'-c-di-GMP + 2 diphosphate</text>
        <dbReference type="Rhea" id="RHEA:24898"/>
        <dbReference type="ChEBI" id="CHEBI:33019"/>
        <dbReference type="ChEBI" id="CHEBI:37565"/>
        <dbReference type="ChEBI" id="CHEBI:58805"/>
        <dbReference type="EC" id="2.7.7.65"/>
    </reaction>
</comment>
<keyword evidence="3" id="KW-0472">Membrane</keyword>
<dbReference type="GO" id="GO:0052621">
    <property type="term" value="F:diguanylate cyclase activity"/>
    <property type="evidence" value="ECO:0007669"/>
    <property type="project" value="UniProtKB-EC"/>
</dbReference>
<feature type="transmembrane region" description="Helical" evidence="3">
    <location>
        <begin position="33"/>
        <end position="49"/>
    </location>
</feature>
<name>A0ABM8TKS4_9BURK</name>
<feature type="transmembrane region" description="Helical" evidence="3">
    <location>
        <begin position="99"/>
        <end position="123"/>
    </location>
</feature>
<evidence type="ECO:0000259" key="4">
    <source>
        <dbReference type="PROSITE" id="PS50887"/>
    </source>
</evidence>
<dbReference type="EC" id="2.7.7.65" evidence="1"/>
<reference evidence="5 6" key="1">
    <citation type="submission" date="2021-03" db="EMBL/GenBank/DDBJ databases">
        <authorList>
            <person name="Peeters C."/>
        </authorList>
    </citation>
    <scope>NUCLEOTIDE SEQUENCE [LARGE SCALE GENOMIC DNA]</scope>
    <source>
        <strain evidence="5 6">LMG 26411</strain>
    </source>
</reference>
<dbReference type="InterPro" id="IPR029787">
    <property type="entry name" value="Nucleotide_cyclase"/>
</dbReference>
<dbReference type="InterPro" id="IPR000160">
    <property type="entry name" value="GGDEF_dom"/>
</dbReference>
<dbReference type="InterPro" id="IPR050469">
    <property type="entry name" value="Diguanylate_Cyclase"/>
</dbReference>
<dbReference type="InterPro" id="IPR043128">
    <property type="entry name" value="Rev_trsase/Diguanyl_cyclase"/>
</dbReference>
<comment type="caution">
    <text evidence="5">The sequence shown here is derived from an EMBL/GenBank/DDBJ whole genome shotgun (WGS) entry which is preliminary data.</text>
</comment>
<keyword evidence="5" id="KW-0548">Nucleotidyltransferase</keyword>
<dbReference type="Gene3D" id="3.30.70.270">
    <property type="match status" value="1"/>
</dbReference>
<dbReference type="PANTHER" id="PTHR45138">
    <property type="entry name" value="REGULATORY COMPONENTS OF SENSORY TRANSDUCTION SYSTEM"/>
    <property type="match status" value="1"/>
</dbReference>
<organism evidence="5 6">
    <name type="scientific">Cupriavidus numazuensis</name>
    <dbReference type="NCBI Taxonomy" id="221992"/>
    <lineage>
        <taxon>Bacteria</taxon>
        <taxon>Pseudomonadati</taxon>
        <taxon>Pseudomonadota</taxon>
        <taxon>Betaproteobacteria</taxon>
        <taxon>Burkholderiales</taxon>
        <taxon>Burkholderiaceae</taxon>
        <taxon>Cupriavidus</taxon>
    </lineage>
</organism>
<dbReference type="Proteomes" id="UP000672657">
    <property type="component" value="Unassembled WGS sequence"/>
</dbReference>
<feature type="transmembrane region" description="Helical" evidence="3">
    <location>
        <begin position="130"/>
        <end position="150"/>
    </location>
</feature>
<feature type="transmembrane region" description="Helical" evidence="3">
    <location>
        <begin position="162"/>
        <end position="184"/>
    </location>
</feature>
<dbReference type="Pfam" id="PF05230">
    <property type="entry name" value="MASE2"/>
    <property type="match status" value="1"/>
</dbReference>
<dbReference type="SUPFAM" id="SSF55073">
    <property type="entry name" value="Nucleotide cyclase"/>
    <property type="match status" value="1"/>
</dbReference>
<keyword evidence="3" id="KW-1133">Transmembrane helix</keyword>
<protein>
    <recommendedName>
        <fullName evidence="1">diguanylate cyclase</fullName>
        <ecNumber evidence="1">2.7.7.65</ecNumber>
    </recommendedName>
</protein>
<dbReference type="PROSITE" id="PS50887">
    <property type="entry name" value="GGDEF"/>
    <property type="match status" value="1"/>
</dbReference>
<evidence type="ECO:0000256" key="1">
    <source>
        <dbReference type="ARBA" id="ARBA00012528"/>
    </source>
</evidence>
<dbReference type="NCBIfam" id="TIGR00254">
    <property type="entry name" value="GGDEF"/>
    <property type="match status" value="1"/>
</dbReference>
<evidence type="ECO:0000256" key="2">
    <source>
        <dbReference type="ARBA" id="ARBA00034247"/>
    </source>
</evidence>
<dbReference type="SMART" id="SM00267">
    <property type="entry name" value="GGDEF"/>
    <property type="match status" value="1"/>
</dbReference>
<gene>
    <name evidence="5" type="primary">dgcC</name>
    <name evidence="5" type="ORF">LMG26411_04168</name>
</gene>
<proteinExistence type="predicted"/>